<dbReference type="AlphaFoldDB" id="T2ICJ5"/>
<evidence type="ECO:0000313" key="2">
    <source>
        <dbReference type="EMBL" id="CCQ50542.1"/>
    </source>
</evidence>
<dbReference type="RefSeq" id="WP_021830176.1">
    <property type="nucleotide sequence ID" value="NZ_CAQK01000318.1"/>
</dbReference>
<dbReference type="Proteomes" id="UP000018348">
    <property type="component" value="Unassembled WGS sequence"/>
</dbReference>
<accession>T2ICJ5</accession>
<sequence>MFFIQSPIDWLAIVPFIGVISTLRQWPEVITIPTMTVSLAVGMVLNEIIISNPTRPSVSFKKSLIPLVLSILIGLLVGVAVGVVLQILYLPIFGVSEKIVRVLSWLCIGATVGIIESSAWKLHSMEAGDQKLLKKRRFMSLLGASFLSFIAAVIFEWIRNSINIIPQAFQEIEDPLGFCILGSFLGLIFTISTSPSYLVALRAGKGFEYRQEKEDPTIDMIDKTYVPKTPYELPTISKISVEDLQFVTNLNDSEFHIEEGFSIKLPAEGEIIIGGTKKEEKQKKDGTIAIIGSDVYLPNTPLYLAKINVSKRQTTLIPNRKKEAYQKISINGIHLNNSKPITLKHNTLIAFHTNKSDRDDPNEVELYRFVYYNRFLDPEG</sequence>
<feature type="transmembrane region" description="Helical" evidence="1">
    <location>
        <begin position="32"/>
        <end position="52"/>
    </location>
</feature>
<keyword evidence="1" id="KW-1133">Transmembrane helix</keyword>
<feature type="transmembrane region" description="Helical" evidence="1">
    <location>
        <begin position="141"/>
        <end position="158"/>
    </location>
</feature>
<protein>
    <submittedName>
        <fullName evidence="2">Uncharacterized protein</fullName>
    </submittedName>
</protein>
<organism evidence="2 3">
    <name type="scientific">Crocosphaera watsonii WH 8502</name>
    <dbReference type="NCBI Taxonomy" id="423474"/>
    <lineage>
        <taxon>Bacteria</taxon>
        <taxon>Bacillati</taxon>
        <taxon>Cyanobacteriota</taxon>
        <taxon>Cyanophyceae</taxon>
        <taxon>Oscillatoriophycideae</taxon>
        <taxon>Chroococcales</taxon>
        <taxon>Aphanothecaceae</taxon>
        <taxon>Crocosphaera</taxon>
    </lineage>
</organism>
<reference evidence="2 3" key="2">
    <citation type="submission" date="2013-09" db="EMBL/GenBank/DDBJ databases">
        <title>Whole genome comparison of six Crocosphaera watsonii strains with differing phenotypes.</title>
        <authorList>
            <person name="Bench S.R."/>
            <person name="Heller P."/>
            <person name="Frank I."/>
            <person name="Arciniega M."/>
            <person name="Shilova I.N."/>
            <person name="Zehr J.P."/>
        </authorList>
    </citation>
    <scope>NUCLEOTIDE SEQUENCE [LARGE SCALE GENOMIC DNA]</scope>
    <source>
        <strain evidence="2 3">WH 8502</strain>
    </source>
</reference>
<keyword evidence="1" id="KW-0812">Transmembrane</keyword>
<evidence type="ECO:0000313" key="3">
    <source>
        <dbReference type="Proteomes" id="UP000018348"/>
    </source>
</evidence>
<feature type="transmembrane region" description="Helical" evidence="1">
    <location>
        <begin position="64"/>
        <end position="90"/>
    </location>
</feature>
<dbReference type="EMBL" id="CAQK01000318">
    <property type="protein sequence ID" value="CCQ50542.1"/>
    <property type="molecule type" value="Genomic_DNA"/>
</dbReference>
<keyword evidence="1" id="KW-0472">Membrane</keyword>
<evidence type="ECO:0000256" key="1">
    <source>
        <dbReference type="SAM" id="Phobius"/>
    </source>
</evidence>
<comment type="caution">
    <text evidence="2">The sequence shown here is derived from an EMBL/GenBank/DDBJ whole genome shotgun (WGS) entry which is preliminary data.</text>
</comment>
<feature type="transmembrane region" description="Helical" evidence="1">
    <location>
        <begin position="178"/>
        <end position="200"/>
    </location>
</feature>
<reference evidence="2 3" key="1">
    <citation type="submission" date="2013-01" db="EMBL/GenBank/DDBJ databases">
        <authorList>
            <person name="Bench S."/>
        </authorList>
    </citation>
    <scope>NUCLEOTIDE SEQUENCE [LARGE SCALE GENOMIC DNA]</scope>
    <source>
        <strain evidence="2 3">WH 8502</strain>
    </source>
</reference>
<proteinExistence type="predicted"/>
<gene>
    <name evidence="2" type="ORF">CWATWH8502_2672</name>
</gene>
<name>T2ICJ5_CROWT</name>
<feature type="transmembrane region" description="Helical" evidence="1">
    <location>
        <begin position="102"/>
        <end position="120"/>
    </location>
</feature>